<evidence type="ECO:0000313" key="2">
    <source>
        <dbReference type="EMBL" id="EOA31720.1"/>
    </source>
</evidence>
<dbReference type="STRING" id="81985.R0I1E5"/>
<feature type="transmembrane region" description="Helical" evidence="1">
    <location>
        <begin position="51"/>
        <end position="70"/>
    </location>
</feature>
<organism evidence="2 3">
    <name type="scientific">Capsella rubella</name>
    <dbReference type="NCBI Taxonomy" id="81985"/>
    <lineage>
        <taxon>Eukaryota</taxon>
        <taxon>Viridiplantae</taxon>
        <taxon>Streptophyta</taxon>
        <taxon>Embryophyta</taxon>
        <taxon>Tracheophyta</taxon>
        <taxon>Spermatophyta</taxon>
        <taxon>Magnoliopsida</taxon>
        <taxon>eudicotyledons</taxon>
        <taxon>Gunneridae</taxon>
        <taxon>Pentapetalae</taxon>
        <taxon>rosids</taxon>
        <taxon>malvids</taxon>
        <taxon>Brassicales</taxon>
        <taxon>Brassicaceae</taxon>
        <taxon>Camelineae</taxon>
        <taxon>Capsella</taxon>
    </lineage>
</organism>
<protein>
    <submittedName>
        <fullName evidence="2">Uncharacterized protein</fullName>
    </submittedName>
</protein>
<gene>
    <name evidence="2" type="ORF">CARUB_v10014929mg</name>
</gene>
<evidence type="ECO:0000313" key="3">
    <source>
        <dbReference type="Proteomes" id="UP000029121"/>
    </source>
</evidence>
<dbReference type="AlphaFoldDB" id="R0I1E5"/>
<accession>R0I1E5</accession>
<keyword evidence="1" id="KW-1133">Transmembrane helix</keyword>
<dbReference type="Proteomes" id="UP000029121">
    <property type="component" value="Unassembled WGS sequence"/>
</dbReference>
<proteinExistence type="predicted"/>
<dbReference type="KEGG" id="crb:17891797"/>
<name>R0I1E5_9BRAS</name>
<dbReference type="InterPro" id="IPR038974">
    <property type="entry name" value="CIF1/2"/>
</dbReference>
<feature type="non-terminal residue" evidence="2">
    <location>
        <position position="1"/>
    </location>
</feature>
<sequence>NNVTKTLYVSSHSFIYLIENSNFLERKTKLRKRELLIKEVMGMSPLIVKKLGFMIFMIVLASTLSVSCAGRPSILVHTHINLHDEVVERSIHEHERLLRMNTKDYGYNRPAPRLERPPFKLIPN</sequence>
<reference evidence="3" key="1">
    <citation type="journal article" date="2013" name="Nat. Genet.">
        <title>The Capsella rubella genome and the genomic consequences of rapid mating system evolution.</title>
        <authorList>
            <person name="Slotte T."/>
            <person name="Hazzouri K.M."/>
            <person name="Agren J.A."/>
            <person name="Koenig D."/>
            <person name="Maumus F."/>
            <person name="Guo Y.L."/>
            <person name="Steige K."/>
            <person name="Platts A.E."/>
            <person name="Escobar J.S."/>
            <person name="Newman L.K."/>
            <person name="Wang W."/>
            <person name="Mandakova T."/>
            <person name="Vello E."/>
            <person name="Smith L.M."/>
            <person name="Henz S.R."/>
            <person name="Steffen J."/>
            <person name="Takuno S."/>
            <person name="Brandvain Y."/>
            <person name="Coop G."/>
            <person name="Andolfatto P."/>
            <person name="Hu T.T."/>
            <person name="Blanchette M."/>
            <person name="Clark R.M."/>
            <person name="Quesneville H."/>
            <person name="Nordborg M."/>
            <person name="Gaut B.S."/>
            <person name="Lysak M.A."/>
            <person name="Jenkins J."/>
            <person name="Grimwood J."/>
            <person name="Chapman J."/>
            <person name="Prochnik S."/>
            <person name="Shu S."/>
            <person name="Rokhsar D."/>
            <person name="Schmutz J."/>
            <person name="Weigel D."/>
            <person name="Wright S.I."/>
        </authorList>
    </citation>
    <scope>NUCLEOTIDE SEQUENCE [LARGE SCALE GENOMIC DNA]</scope>
    <source>
        <strain evidence="3">cv. Monte Gargano</strain>
    </source>
</reference>
<dbReference type="PANTHER" id="PTHR35290:SF2">
    <property type="entry name" value="PROTEIN CASPARIAN STRIP INTEGRITY FACTOR 1"/>
    <property type="match status" value="1"/>
</dbReference>
<evidence type="ECO:0000256" key="1">
    <source>
        <dbReference type="SAM" id="Phobius"/>
    </source>
</evidence>
<keyword evidence="1" id="KW-0812">Transmembrane</keyword>
<dbReference type="PANTHER" id="PTHR35290">
    <property type="entry name" value="PROTEIN CASPARIAN STRIP INTEGRITY FACTOR 1-RELATED"/>
    <property type="match status" value="1"/>
</dbReference>
<keyword evidence="3" id="KW-1185">Reference proteome</keyword>
<dbReference type="OrthoDB" id="1936508at2759"/>
<dbReference type="EMBL" id="KB870807">
    <property type="protein sequence ID" value="EOA31720.1"/>
    <property type="molecule type" value="Genomic_DNA"/>
</dbReference>
<keyword evidence="1" id="KW-0472">Membrane</keyword>